<dbReference type="EMBL" id="GBRH01228749">
    <property type="protein sequence ID" value="JAD69146.1"/>
    <property type="molecule type" value="Transcribed_RNA"/>
</dbReference>
<sequence length="105" mass="12394">MLHLFTNCTYSVDLVWDMTACWSGIQELRQQGRPLQIKQWWTDMTGTGESAKFTERYQTTYIAWNIWKERCRRIFQAKSLAITQLSHLIQQDVAAQQMARTATDF</sequence>
<proteinExistence type="predicted"/>
<protein>
    <submittedName>
        <fullName evidence="1">Uncharacterized protein</fullName>
    </submittedName>
</protein>
<reference evidence="1" key="2">
    <citation type="journal article" date="2015" name="Data Brief">
        <title>Shoot transcriptome of the giant reed, Arundo donax.</title>
        <authorList>
            <person name="Barrero R.A."/>
            <person name="Guerrero F.D."/>
            <person name="Moolhuijzen P."/>
            <person name="Goolsby J.A."/>
            <person name="Tidwell J."/>
            <person name="Bellgard S.E."/>
            <person name="Bellgard M.I."/>
        </authorList>
    </citation>
    <scope>NUCLEOTIDE SEQUENCE</scope>
    <source>
        <tissue evidence="1">Shoot tissue taken approximately 20 cm above the soil surface</tissue>
    </source>
</reference>
<organism evidence="1">
    <name type="scientific">Arundo donax</name>
    <name type="common">Giant reed</name>
    <name type="synonym">Donax arundinaceus</name>
    <dbReference type="NCBI Taxonomy" id="35708"/>
    <lineage>
        <taxon>Eukaryota</taxon>
        <taxon>Viridiplantae</taxon>
        <taxon>Streptophyta</taxon>
        <taxon>Embryophyta</taxon>
        <taxon>Tracheophyta</taxon>
        <taxon>Spermatophyta</taxon>
        <taxon>Magnoliopsida</taxon>
        <taxon>Liliopsida</taxon>
        <taxon>Poales</taxon>
        <taxon>Poaceae</taxon>
        <taxon>PACMAD clade</taxon>
        <taxon>Arundinoideae</taxon>
        <taxon>Arundineae</taxon>
        <taxon>Arundo</taxon>
    </lineage>
</organism>
<name>A0A0A9C0S7_ARUDO</name>
<dbReference type="AlphaFoldDB" id="A0A0A9C0S7"/>
<reference evidence="1" key="1">
    <citation type="submission" date="2014-09" db="EMBL/GenBank/DDBJ databases">
        <authorList>
            <person name="Magalhaes I.L.F."/>
            <person name="Oliveira U."/>
            <person name="Santos F.R."/>
            <person name="Vidigal T.H.D.A."/>
            <person name="Brescovit A.D."/>
            <person name="Santos A.J."/>
        </authorList>
    </citation>
    <scope>NUCLEOTIDE SEQUENCE</scope>
    <source>
        <tissue evidence="1">Shoot tissue taken approximately 20 cm above the soil surface</tissue>
    </source>
</reference>
<accession>A0A0A9C0S7</accession>
<evidence type="ECO:0000313" key="1">
    <source>
        <dbReference type="EMBL" id="JAD69146.1"/>
    </source>
</evidence>